<evidence type="ECO:0000256" key="2">
    <source>
        <dbReference type="SAM" id="Phobius"/>
    </source>
</evidence>
<proteinExistence type="predicted"/>
<comment type="caution">
    <text evidence="3">The sequence shown here is derived from an EMBL/GenBank/DDBJ whole genome shotgun (WGS) entry which is preliminary data.</text>
</comment>
<reference evidence="3 4" key="1">
    <citation type="submission" date="2020-08" db="EMBL/GenBank/DDBJ databases">
        <title>Sequencing the genomes of 1000 actinobacteria strains.</title>
        <authorList>
            <person name="Klenk H.-P."/>
        </authorList>
    </citation>
    <scope>NUCLEOTIDE SEQUENCE [LARGE SCALE GENOMIC DNA]</scope>
    <source>
        <strain evidence="3 4">DSM 45886</strain>
    </source>
</reference>
<feature type="transmembrane region" description="Helical" evidence="2">
    <location>
        <begin position="835"/>
        <end position="854"/>
    </location>
</feature>
<feature type="transmembrane region" description="Helical" evidence="2">
    <location>
        <begin position="808"/>
        <end position="829"/>
    </location>
</feature>
<keyword evidence="2" id="KW-0812">Transmembrane</keyword>
<evidence type="ECO:0000256" key="1">
    <source>
        <dbReference type="SAM" id="Coils"/>
    </source>
</evidence>
<protein>
    <submittedName>
        <fullName evidence="3">Uncharacterized protein</fullName>
    </submittedName>
</protein>
<evidence type="ECO:0000313" key="4">
    <source>
        <dbReference type="Proteomes" id="UP000578819"/>
    </source>
</evidence>
<keyword evidence="2" id="KW-1133">Transmembrane helix</keyword>
<gene>
    <name evidence="3" type="ORF">FHR38_001711</name>
</gene>
<sequence>MLEEAGRADQLAALAEDDARPIRRWLTRQLCTPAGPLTEAGTGPLTEADFGLLDRIAVWNAEENDPELHGQILTTLDRALTAAARVPDAAPLLVLYLKYLCDQAWERAWDVAPILDTMRFAARTWTGIVATEIAVDAELTMLTVRMLDLLDSEMATFNAGSCGALATWARSAAETATRAEEVVAAASRISPSLIAEAVAAEAHGDQIYYAATARAAQVVHDHFAIGGSDLAGAVATLRAAEEFFPDGIPRSELRAHRYSVEALVAVADQPWLLLDQATFVYLYPFGLYEDLREVPPGSGPDSAGPVEDSAPFAVRMVEVARRTADRWRIAGWDVATHPDALVAAELPLDDVWKGSDPLGRQYRGMAVTLPDVELADPDWPDQEPTTFSVQLRLSELGNHYLRLECELSEVTPQQVYAAMARVAPEFGDLVHLGAPLRPVSDDVAPECVEGEAEPECVDDDAEPERPVAAAAGTVAWSRLADFATEVTGDVSAELARHSGRQVRHSSRPGMYHVLVQVDRATLVASDGSRTPVTDARETATAVGAQPLCHPVRHGFSALAEWLRYPVDVPALPVVDAPGFLGDLLLRTCNSTLIVIPASPEYTVNAVQEAAEFVAALEGMFAGWQDQIAEYYDHLQFQLAAMIVRLERGGTAADPAALRSAEYERVTQELVEMQGALEAQHLRLHRFVMASRLSLMFVTSPSLMSSPVARLIIDRLLAAAKFDTLRGEFEGMIDKVLGDRIGDLVDASVRRQQERNDALARAGREEQARLAQVERERLAQEERDRVLREKEAAARQERRDRANQRRNDALLGGIAAVGLSGLMQIVQAGYDLRQLAAMALVMTVLLTAGVVGWILHRLHPDSVVRVLEKRQRRRAPMGGSVMEGKLK</sequence>
<feature type="coiled-coil region" evidence="1">
    <location>
        <begin position="755"/>
        <end position="806"/>
    </location>
</feature>
<dbReference type="EMBL" id="JACHJW010000001">
    <property type="protein sequence ID" value="MBB4957978.1"/>
    <property type="molecule type" value="Genomic_DNA"/>
</dbReference>
<feature type="transmembrane region" description="Helical" evidence="2">
    <location>
        <begin position="692"/>
        <end position="712"/>
    </location>
</feature>
<accession>A0A7W7WP72</accession>
<dbReference type="Proteomes" id="UP000578819">
    <property type="component" value="Unassembled WGS sequence"/>
</dbReference>
<keyword evidence="1" id="KW-0175">Coiled coil</keyword>
<keyword evidence="2" id="KW-0472">Membrane</keyword>
<keyword evidence="4" id="KW-1185">Reference proteome</keyword>
<organism evidence="3 4">
    <name type="scientific">Micromonospora polyrhachis</name>
    <dbReference type="NCBI Taxonomy" id="1282883"/>
    <lineage>
        <taxon>Bacteria</taxon>
        <taxon>Bacillati</taxon>
        <taxon>Actinomycetota</taxon>
        <taxon>Actinomycetes</taxon>
        <taxon>Micromonosporales</taxon>
        <taxon>Micromonosporaceae</taxon>
        <taxon>Micromonospora</taxon>
    </lineage>
</organism>
<dbReference type="RefSeq" id="WP_184534141.1">
    <property type="nucleotide sequence ID" value="NZ_JACHJW010000001.1"/>
</dbReference>
<name>A0A7W7WP72_9ACTN</name>
<dbReference type="AlphaFoldDB" id="A0A7W7WP72"/>
<evidence type="ECO:0000313" key="3">
    <source>
        <dbReference type="EMBL" id="MBB4957978.1"/>
    </source>
</evidence>